<dbReference type="Proteomes" id="UP000321580">
    <property type="component" value="Unassembled WGS sequence"/>
</dbReference>
<comment type="caution">
    <text evidence="1">The sequence shown here is derived from an EMBL/GenBank/DDBJ whole genome shotgun (WGS) entry which is preliminary data.</text>
</comment>
<organism evidence="1 2">
    <name type="scientific">Phaeodactylibacter luteus</name>
    <dbReference type="NCBI Taxonomy" id="1564516"/>
    <lineage>
        <taxon>Bacteria</taxon>
        <taxon>Pseudomonadati</taxon>
        <taxon>Bacteroidota</taxon>
        <taxon>Saprospiria</taxon>
        <taxon>Saprospirales</taxon>
        <taxon>Haliscomenobacteraceae</taxon>
        <taxon>Phaeodactylibacter</taxon>
    </lineage>
</organism>
<dbReference type="EMBL" id="VOOR01000013">
    <property type="protein sequence ID" value="TXB63765.1"/>
    <property type="molecule type" value="Genomic_DNA"/>
</dbReference>
<sequence length="233" mass="26254">MEAPNHQEGAQTGLEISDLEPFFLYYFEQNIPDNLKPGRKFTLLPSPKAEGQDFQHLKPAADLARFSAMTAQELKAEKSTLKPLVKIKWLSNPAAAKYTSIGLPNIEEIHEEAYFIGLQSSSYKDYFKYLSTNENRKVGLRFMTWSQYGEAGEKERAAAREFLEAFAAFEAEAWTYADALIFFYDEMGQKSLKLQLKDGSWISGQGSSMHPGLAFNFQQLLDAAKASRPGDKP</sequence>
<reference evidence="1 2" key="1">
    <citation type="submission" date="2019-08" db="EMBL/GenBank/DDBJ databases">
        <title>Genome of Phaeodactylibacter luteus.</title>
        <authorList>
            <person name="Bowman J.P."/>
        </authorList>
    </citation>
    <scope>NUCLEOTIDE SEQUENCE [LARGE SCALE GENOMIC DNA]</scope>
    <source>
        <strain evidence="1 2">KCTC 42180</strain>
    </source>
</reference>
<evidence type="ECO:0000313" key="2">
    <source>
        <dbReference type="Proteomes" id="UP000321580"/>
    </source>
</evidence>
<protein>
    <submittedName>
        <fullName evidence="1">Uncharacterized protein</fullName>
    </submittedName>
</protein>
<dbReference type="AlphaFoldDB" id="A0A5C6RPA5"/>
<proteinExistence type="predicted"/>
<keyword evidence="2" id="KW-1185">Reference proteome</keyword>
<dbReference type="RefSeq" id="WP_147166941.1">
    <property type="nucleotide sequence ID" value="NZ_VOOR01000013.1"/>
</dbReference>
<name>A0A5C6RPA5_9BACT</name>
<evidence type="ECO:0000313" key="1">
    <source>
        <dbReference type="EMBL" id="TXB63765.1"/>
    </source>
</evidence>
<accession>A0A5C6RPA5</accession>
<gene>
    <name evidence="1" type="ORF">FRY97_08065</name>
</gene>